<dbReference type="EMBL" id="MU864943">
    <property type="protein sequence ID" value="KAK4465048.1"/>
    <property type="molecule type" value="Genomic_DNA"/>
</dbReference>
<evidence type="ECO:0000313" key="4">
    <source>
        <dbReference type="EMBL" id="KAK4465048.1"/>
    </source>
</evidence>
<evidence type="ECO:0000259" key="3">
    <source>
        <dbReference type="Pfam" id="PF02826"/>
    </source>
</evidence>
<name>A0AAV9HWD7_9PEZI</name>
<dbReference type="InterPro" id="IPR036291">
    <property type="entry name" value="NAD(P)-bd_dom_sf"/>
</dbReference>
<dbReference type="PROSITE" id="PS00065">
    <property type="entry name" value="D_2_HYDROXYACID_DH_1"/>
    <property type="match status" value="1"/>
</dbReference>
<dbReference type="CDD" id="cd12163">
    <property type="entry name" value="2-Hacid_dh_5"/>
    <property type="match status" value="1"/>
</dbReference>
<dbReference type="InterPro" id="IPR006140">
    <property type="entry name" value="D-isomer_DH_NAD-bd"/>
</dbReference>
<evidence type="ECO:0000256" key="1">
    <source>
        <dbReference type="ARBA" id="ARBA00023002"/>
    </source>
</evidence>
<sequence>MGSLTTNLSKDILLMLVPWEEKDDKWRTRIQAKYPGLEIRWVNTGWKFPADPLPEAELHGATLLCAGLPPSPEEAKLLPNVRFVQLVSAGADRWLGSALYQNPDITFCTSNGTHPPQIAEWVIGTWLMMSHRFLDYAEEQKKGKWGGPTSLGVQDSPGLRMGILGYGAIGRQCARLGQALGMEVYAYTRNEKSTPESRKDDSYCVPGTGDPDGLIPAKWFHGPTKEDVNNFLAQDIDLLVLALPLTEASKGILGSEQFEILSKKKTFVSNIARGQHIDTDALLDALQSGKIRGAALDVTDPEPLPDGHPLFTAPNVFITPHVSWQTPHYVTRALAILEINLDALKDGKPLINVINKEHHY</sequence>
<reference evidence="4" key="2">
    <citation type="submission" date="2023-06" db="EMBL/GenBank/DDBJ databases">
        <authorList>
            <consortium name="Lawrence Berkeley National Laboratory"/>
            <person name="Mondo S.J."/>
            <person name="Hensen N."/>
            <person name="Bonometti L."/>
            <person name="Westerberg I."/>
            <person name="Brannstrom I.O."/>
            <person name="Guillou S."/>
            <person name="Cros-Aarteil S."/>
            <person name="Calhoun S."/>
            <person name="Haridas S."/>
            <person name="Kuo A."/>
            <person name="Pangilinan J."/>
            <person name="Riley R."/>
            <person name="Labutti K."/>
            <person name="Andreopoulos B."/>
            <person name="Lipzen A."/>
            <person name="Chen C."/>
            <person name="Yanf M."/>
            <person name="Daum C."/>
            <person name="Ng V."/>
            <person name="Clum A."/>
            <person name="Steindorff A."/>
            <person name="Ohm R."/>
            <person name="Martin F."/>
            <person name="Silar P."/>
            <person name="Natvig D."/>
            <person name="Lalanne C."/>
            <person name="Gautier V."/>
            <person name="Ament-Velasquez S.L."/>
            <person name="Kruys A."/>
            <person name="Hutchinson M.I."/>
            <person name="Powell A.J."/>
            <person name="Barry K."/>
            <person name="Miller A.N."/>
            <person name="Grigoriev I.V."/>
            <person name="Debuchy R."/>
            <person name="Gladieux P."/>
            <person name="Thoren M.H."/>
            <person name="Johannesson H."/>
        </authorList>
    </citation>
    <scope>NUCLEOTIDE SEQUENCE</scope>
    <source>
        <strain evidence="4">PSN324</strain>
    </source>
</reference>
<feature type="domain" description="D-isomer specific 2-hydroxyacid dehydrogenase NAD-binding" evidence="3">
    <location>
        <begin position="125"/>
        <end position="195"/>
    </location>
</feature>
<dbReference type="AlphaFoldDB" id="A0AAV9HWD7"/>
<keyword evidence="2" id="KW-0520">NAD</keyword>
<dbReference type="GO" id="GO:0016491">
    <property type="term" value="F:oxidoreductase activity"/>
    <property type="evidence" value="ECO:0007669"/>
    <property type="project" value="UniProtKB-KW"/>
</dbReference>
<feature type="domain" description="D-isomer specific 2-hydroxyacid dehydrogenase NAD-binding" evidence="3">
    <location>
        <begin position="227"/>
        <end position="323"/>
    </location>
</feature>
<dbReference type="GO" id="GO:0051287">
    <property type="term" value="F:NAD binding"/>
    <property type="evidence" value="ECO:0007669"/>
    <property type="project" value="InterPro"/>
</dbReference>
<evidence type="ECO:0000256" key="2">
    <source>
        <dbReference type="ARBA" id="ARBA00023027"/>
    </source>
</evidence>
<comment type="caution">
    <text evidence="4">The sequence shown here is derived from an EMBL/GenBank/DDBJ whole genome shotgun (WGS) entry which is preliminary data.</text>
</comment>
<dbReference type="SUPFAM" id="SSF51735">
    <property type="entry name" value="NAD(P)-binding Rossmann-fold domains"/>
    <property type="match status" value="1"/>
</dbReference>
<dbReference type="Gene3D" id="3.40.50.720">
    <property type="entry name" value="NAD(P)-binding Rossmann-like Domain"/>
    <property type="match status" value="2"/>
</dbReference>
<keyword evidence="5" id="KW-1185">Reference proteome</keyword>
<gene>
    <name evidence="4" type="ORF">QBC42DRAFT_262376</name>
</gene>
<dbReference type="Proteomes" id="UP001321749">
    <property type="component" value="Unassembled WGS sequence"/>
</dbReference>
<reference evidence="4" key="1">
    <citation type="journal article" date="2023" name="Mol. Phylogenet. Evol.">
        <title>Genome-scale phylogeny and comparative genomics of the fungal order Sordariales.</title>
        <authorList>
            <person name="Hensen N."/>
            <person name="Bonometti L."/>
            <person name="Westerberg I."/>
            <person name="Brannstrom I.O."/>
            <person name="Guillou S."/>
            <person name="Cros-Aarteil S."/>
            <person name="Calhoun S."/>
            <person name="Haridas S."/>
            <person name="Kuo A."/>
            <person name="Mondo S."/>
            <person name="Pangilinan J."/>
            <person name="Riley R."/>
            <person name="LaButti K."/>
            <person name="Andreopoulos B."/>
            <person name="Lipzen A."/>
            <person name="Chen C."/>
            <person name="Yan M."/>
            <person name="Daum C."/>
            <person name="Ng V."/>
            <person name="Clum A."/>
            <person name="Steindorff A."/>
            <person name="Ohm R.A."/>
            <person name="Martin F."/>
            <person name="Silar P."/>
            <person name="Natvig D.O."/>
            <person name="Lalanne C."/>
            <person name="Gautier V."/>
            <person name="Ament-Velasquez S.L."/>
            <person name="Kruys A."/>
            <person name="Hutchinson M.I."/>
            <person name="Powell A.J."/>
            <person name="Barry K."/>
            <person name="Miller A.N."/>
            <person name="Grigoriev I.V."/>
            <person name="Debuchy R."/>
            <person name="Gladieux P."/>
            <person name="Hiltunen Thoren M."/>
            <person name="Johannesson H."/>
        </authorList>
    </citation>
    <scope>NUCLEOTIDE SEQUENCE</scope>
    <source>
        <strain evidence="4">PSN324</strain>
    </source>
</reference>
<dbReference type="InterPro" id="IPR029752">
    <property type="entry name" value="D-isomer_DH_CS1"/>
</dbReference>
<dbReference type="Pfam" id="PF02826">
    <property type="entry name" value="2-Hacid_dh_C"/>
    <property type="match status" value="2"/>
</dbReference>
<protein>
    <recommendedName>
        <fullName evidence="3">D-isomer specific 2-hydroxyacid dehydrogenase NAD-binding domain-containing protein</fullName>
    </recommendedName>
</protein>
<dbReference type="PANTHER" id="PTHR43333">
    <property type="entry name" value="2-HACID_DH_C DOMAIN-CONTAINING PROTEIN"/>
    <property type="match status" value="1"/>
</dbReference>
<proteinExistence type="predicted"/>
<evidence type="ECO:0000313" key="5">
    <source>
        <dbReference type="Proteomes" id="UP001321749"/>
    </source>
</evidence>
<keyword evidence="1" id="KW-0560">Oxidoreductase</keyword>
<dbReference type="SUPFAM" id="SSF52283">
    <property type="entry name" value="Formate/glycerate dehydrogenase catalytic domain-like"/>
    <property type="match status" value="1"/>
</dbReference>
<dbReference type="PANTHER" id="PTHR43333:SF1">
    <property type="entry name" value="D-ISOMER SPECIFIC 2-HYDROXYACID DEHYDROGENASE NAD-BINDING DOMAIN-CONTAINING PROTEIN"/>
    <property type="match status" value="1"/>
</dbReference>
<organism evidence="4 5">
    <name type="scientific">Cladorrhinum samala</name>
    <dbReference type="NCBI Taxonomy" id="585594"/>
    <lineage>
        <taxon>Eukaryota</taxon>
        <taxon>Fungi</taxon>
        <taxon>Dikarya</taxon>
        <taxon>Ascomycota</taxon>
        <taxon>Pezizomycotina</taxon>
        <taxon>Sordariomycetes</taxon>
        <taxon>Sordariomycetidae</taxon>
        <taxon>Sordariales</taxon>
        <taxon>Podosporaceae</taxon>
        <taxon>Cladorrhinum</taxon>
    </lineage>
</organism>
<accession>A0AAV9HWD7</accession>